<feature type="domain" description="Histidine kinase" evidence="10">
    <location>
        <begin position="425"/>
        <end position="630"/>
    </location>
</feature>
<dbReference type="SUPFAM" id="SSF47384">
    <property type="entry name" value="Homodimeric domain of signal transducing histidine kinase"/>
    <property type="match status" value="1"/>
</dbReference>
<dbReference type="PANTHER" id="PTHR43065">
    <property type="entry name" value="SENSOR HISTIDINE KINASE"/>
    <property type="match status" value="1"/>
</dbReference>
<evidence type="ECO:0000256" key="4">
    <source>
        <dbReference type="ARBA" id="ARBA00022679"/>
    </source>
</evidence>
<keyword evidence="8" id="KW-0902">Two-component regulatory system</keyword>
<dbReference type="PRINTS" id="PR00344">
    <property type="entry name" value="BCTRLSENSOR"/>
</dbReference>
<dbReference type="SMART" id="SM00387">
    <property type="entry name" value="HATPase_c"/>
    <property type="match status" value="1"/>
</dbReference>
<keyword evidence="6" id="KW-0418">Kinase</keyword>
<evidence type="ECO:0000256" key="7">
    <source>
        <dbReference type="ARBA" id="ARBA00022840"/>
    </source>
</evidence>
<keyword evidence="9" id="KW-1133">Transmembrane helix</keyword>
<dbReference type="InterPro" id="IPR003661">
    <property type="entry name" value="HisK_dim/P_dom"/>
</dbReference>
<dbReference type="Gene3D" id="3.30.565.10">
    <property type="entry name" value="Histidine kinase-like ATPase, C-terminal domain"/>
    <property type="match status" value="1"/>
</dbReference>
<dbReference type="EC" id="2.7.13.3" evidence="2"/>
<gene>
    <name evidence="11" type="ORF">ACFFJ8_19075</name>
</gene>
<dbReference type="Gene3D" id="1.10.287.130">
    <property type="match status" value="1"/>
</dbReference>
<feature type="transmembrane region" description="Helical" evidence="9">
    <location>
        <begin position="337"/>
        <end position="361"/>
    </location>
</feature>
<dbReference type="InterPro" id="IPR036097">
    <property type="entry name" value="HisK_dim/P_sf"/>
</dbReference>
<evidence type="ECO:0000256" key="1">
    <source>
        <dbReference type="ARBA" id="ARBA00000085"/>
    </source>
</evidence>
<dbReference type="CDD" id="cd00082">
    <property type="entry name" value="HisKA"/>
    <property type="match status" value="1"/>
</dbReference>
<feature type="transmembrane region" description="Helical" evidence="9">
    <location>
        <begin position="246"/>
        <end position="267"/>
    </location>
</feature>
<keyword evidence="7 11" id="KW-0067">ATP-binding</keyword>
<feature type="transmembrane region" description="Helical" evidence="9">
    <location>
        <begin position="305"/>
        <end position="325"/>
    </location>
</feature>
<reference evidence="11 12" key="1">
    <citation type="submission" date="2024-09" db="EMBL/GenBank/DDBJ databases">
        <authorList>
            <person name="Sun Q."/>
            <person name="Mori K."/>
        </authorList>
    </citation>
    <scope>NUCLEOTIDE SEQUENCE [LARGE SCALE GENOMIC DNA]</scope>
    <source>
        <strain evidence="11 12">CCM 4839</strain>
    </source>
</reference>
<evidence type="ECO:0000256" key="9">
    <source>
        <dbReference type="SAM" id="Phobius"/>
    </source>
</evidence>
<evidence type="ECO:0000256" key="6">
    <source>
        <dbReference type="ARBA" id="ARBA00022777"/>
    </source>
</evidence>
<evidence type="ECO:0000313" key="12">
    <source>
        <dbReference type="Proteomes" id="UP001589818"/>
    </source>
</evidence>
<dbReference type="PROSITE" id="PS50109">
    <property type="entry name" value="HIS_KIN"/>
    <property type="match status" value="1"/>
</dbReference>
<keyword evidence="9" id="KW-0812">Transmembrane</keyword>
<dbReference type="RefSeq" id="WP_204821480.1">
    <property type="nucleotide sequence ID" value="NZ_JANHOF010000014.1"/>
</dbReference>
<keyword evidence="9" id="KW-0472">Membrane</keyword>
<keyword evidence="5" id="KW-0547">Nucleotide-binding</keyword>
<dbReference type="InterPro" id="IPR036890">
    <property type="entry name" value="HATPase_C_sf"/>
</dbReference>
<name>A0ABV6JC26_9BACL</name>
<dbReference type="EMBL" id="JBHLVF010000033">
    <property type="protein sequence ID" value="MFC0393468.1"/>
    <property type="molecule type" value="Genomic_DNA"/>
</dbReference>
<sequence>MNAVRIRMWLVIIGSVLFFNLVVPFYAYAESNLSTHSITNWEIQWTEDPDSTHLPQVNNAHDWIPVNSNDVIPDKPSNLASMWIKFQLPQINANSGILIEKLYGQHFEIFVDGTSIHSYSRANLHENNRFLLPLSPEDSLKTVLIFGKTHSASLGLYQQLLIGDYQQLLNKYTKADLLDIVLGFAFLFMAVVMLICSMFLSKEQRKSWISLSLVILAIGILIATYAPFLFMYYGEYGVVFLDLFDIALYLFIPSLTYFFEVIFGAGPKGIIRKFRKFQIYYSCFCLVATIVNDFTSYSYFGLYDLFTVTIVGLIGLLQFALIISRSIMFAIKGSKEAIIVSSGFGIFTAAGVGELILYFMNDGHYKFYMWKWGIVGFVLSLLVLLGRRLAYNHRQIVKYSQELEVFNHQLQRSEKMEIISQLAASVAHEVRNPMQVTRGFLQLLGENTRVDRERNYLKLAIDELDRAASIITNYLTFAKPQLEEMTTLNLHDELTQVEGIIVPLANLQGGKIQSSIPTDLFVEGNSSKFKQALINIIKNSIESLKGNGLIQLSAYEEHGEVIIQIRDNGEGMDKEILAKLGEPYFSNKTKGTGLGLMVTFRIIELMHGKLQFQSEKGVGTVATLRFPLVSPQIKTASIS</sequence>
<dbReference type="InterPro" id="IPR005467">
    <property type="entry name" value="His_kinase_dom"/>
</dbReference>
<comment type="caution">
    <text evidence="11">The sequence shown here is derived from an EMBL/GenBank/DDBJ whole genome shotgun (WGS) entry which is preliminary data.</text>
</comment>
<evidence type="ECO:0000259" key="10">
    <source>
        <dbReference type="PROSITE" id="PS50109"/>
    </source>
</evidence>
<organism evidence="11 12">
    <name type="scientific">Paenibacillus mendelii</name>
    <dbReference type="NCBI Taxonomy" id="206163"/>
    <lineage>
        <taxon>Bacteria</taxon>
        <taxon>Bacillati</taxon>
        <taxon>Bacillota</taxon>
        <taxon>Bacilli</taxon>
        <taxon>Bacillales</taxon>
        <taxon>Paenibacillaceae</taxon>
        <taxon>Paenibacillus</taxon>
    </lineage>
</organism>
<evidence type="ECO:0000256" key="5">
    <source>
        <dbReference type="ARBA" id="ARBA00022741"/>
    </source>
</evidence>
<dbReference type="Pfam" id="PF00512">
    <property type="entry name" value="HisKA"/>
    <property type="match status" value="1"/>
</dbReference>
<accession>A0ABV6JC26</accession>
<dbReference type="Proteomes" id="UP001589818">
    <property type="component" value="Unassembled WGS sequence"/>
</dbReference>
<keyword evidence="4" id="KW-0808">Transferase</keyword>
<dbReference type="GO" id="GO:0005524">
    <property type="term" value="F:ATP binding"/>
    <property type="evidence" value="ECO:0007669"/>
    <property type="project" value="UniProtKB-KW"/>
</dbReference>
<feature type="transmembrane region" description="Helical" evidence="9">
    <location>
        <begin position="367"/>
        <end position="385"/>
    </location>
</feature>
<dbReference type="SUPFAM" id="SSF55874">
    <property type="entry name" value="ATPase domain of HSP90 chaperone/DNA topoisomerase II/histidine kinase"/>
    <property type="match status" value="1"/>
</dbReference>
<dbReference type="SMART" id="SM00388">
    <property type="entry name" value="HisKA"/>
    <property type="match status" value="1"/>
</dbReference>
<feature type="transmembrane region" description="Helical" evidence="9">
    <location>
        <begin position="279"/>
        <end position="299"/>
    </location>
</feature>
<keyword evidence="3" id="KW-0597">Phosphoprotein</keyword>
<proteinExistence type="predicted"/>
<feature type="transmembrane region" description="Helical" evidence="9">
    <location>
        <begin position="213"/>
        <end position="234"/>
    </location>
</feature>
<comment type="catalytic activity">
    <reaction evidence="1">
        <text>ATP + protein L-histidine = ADP + protein N-phospho-L-histidine.</text>
        <dbReference type="EC" id="2.7.13.3"/>
    </reaction>
</comment>
<protein>
    <recommendedName>
        <fullName evidence="2">histidine kinase</fullName>
        <ecNumber evidence="2">2.7.13.3</ecNumber>
    </recommendedName>
</protein>
<dbReference type="Pfam" id="PF02518">
    <property type="entry name" value="HATPase_c"/>
    <property type="match status" value="1"/>
</dbReference>
<evidence type="ECO:0000256" key="2">
    <source>
        <dbReference type="ARBA" id="ARBA00012438"/>
    </source>
</evidence>
<evidence type="ECO:0000313" key="11">
    <source>
        <dbReference type="EMBL" id="MFC0393468.1"/>
    </source>
</evidence>
<feature type="transmembrane region" description="Helical" evidence="9">
    <location>
        <begin position="180"/>
        <end position="201"/>
    </location>
</feature>
<dbReference type="PANTHER" id="PTHR43065:SF46">
    <property type="entry name" value="C4-DICARBOXYLATE TRANSPORT SENSOR PROTEIN DCTB"/>
    <property type="match status" value="1"/>
</dbReference>
<evidence type="ECO:0000256" key="8">
    <source>
        <dbReference type="ARBA" id="ARBA00023012"/>
    </source>
</evidence>
<evidence type="ECO:0000256" key="3">
    <source>
        <dbReference type="ARBA" id="ARBA00022553"/>
    </source>
</evidence>
<dbReference type="InterPro" id="IPR003594">
    <property type="entry name" value="HATPase_dom"/>
</dbReference>
<dbReference type="InterPro" id="IPR004358">
    <property type="entry name" value="Sig_transdc_His_kin-like_C"/>
</dbReference>
<keyword evidence="12" id="KW-1185">Reference proteome</keyword>